<name>A0A1Y4QYK6_9ENTE</name>
<accession>A0A1Y4QYK6</accession>
<dbReference type="InterPro" id="IPR050300">
    <property type="entry name" value="GDXG_lipolytic_enzyme"/>
</dbReference>
<organism evidence="3 4">
    <name type="scientific">Enterococcus cecorum</name>
    <dbReference type="NCBI Taxonomy" id="44008"/>
    <lineage>
        <taxon>Bacteria</taxon>
        <taxon>Bacillati</taxon>
        <taxon>Bacillota</taxon>
        <taxon>Bacilli</taxon>
        <taxon>Lactobacillales</taxon>
        <taxon>Enterococcaceae</taxon>
        <taxon>Enterococcus</taxon>
    </lineage>
</organism>
<dbReference type="PANTHER" id="PTHR48081">
    <property type="entry name" value="AB HYDROLASE SUPERFAMILY PROTEIN C4A8.06C"/>
    <property type="match status" value="1"/>
</dbReference>
<evidence type="ECO:0000259" key="2">
    <source>
        <dbReference type="Pfam" id="PF20434"/>
    </source>
</evidence>
<dbReference type="InterPro" id="IPR029058">
    <property type="entry name" value="AB_hydrolase_fold"/>
</dbReference>
<dbReference type="SUPFAM" id="SSF53474">
    <property type="entry name" value="alpha/beta-Hydrolases"/>
    <property type="match status" value="1"/>
</dbReference>
<gene>
    <name evidence="3" type="ORF">B5E88_06295</name>
</gene>
<proteinExistence type="predicted"/>
<dbReference type="InterPro" id="IPR049492">
    <property type="entry name" value="BD-FAE-like_dom"/>
</dbReference>
<feature type="domain" description="BD-FAE-like" evidence="2">
    <location>
        <begin position="19"/>
        <end position="136"/>
    </location>
</feature>
<dbReference type="Gene3D" id="3.40.50.1820">
    <property type="entry name" value="alpha/beta hydrolase"/>
    <property type="match status" value="1"/>
</dbReference>
<keyword evidence="1 3" id="KW-0378">Hydrolase</keyword>
<dbReference type="PANTHER" id="PTHR48081:SF6">
    <property type="entry name" value="PEPTIDASE S9 PROLYL OLIGOPEPTIDASE CATALYTIC DOMAIN-CONTAINING PROTEIN"/>
    <property type="match status" value="1"/>
</dbReference>
<dbReference type="AlphaFoldDB" id="A0A1Y4QYK6"/>
<sequence length="266" mass="30277">MQLLHYDLTSKNQRQASVDVYLREIVQENPHPLPIVVICPGGGYRFVSNRESEPLALAFMNQGYHALVLNYTTRDTFAKGAFLEDCLEQVALTFELIHQNAKKWQANVDEIFLLGCSAGGHLAASYSSQWHQFHQEASYQPKGTILCYPVTSFDLGWPKTVDHLGITKEDCLRYDTIAQINPMTAPTYIWHTFADGSVPVVNSLKYCEALYQQHIPFEAHIFENGKHGLALANESSAKSFDVEYLLPEVAQWFEECSAWMKRQRQN</sequence>
<evidence type="ECO:0000313" key="4">
    <source>
        <dbReference type="Proteomes" id="UP000196074"/>
    </source>
</evidence>
<comment type="caution">
    <text evidence="3">The sequence shown here is derived from an EMBL/GenBank/DDBJ whole genome shotgun (WGS) entry which is preliminary data.</text>
</comment>
<protein>
    <submittedName>
        <fullName evidence="3">Alpha/beta hydrolase</fullName>
    </submittedName>
</protein>
<evidence type="ECO:0000256" key="1">
    <source>
        <dbReference type="ARBA" id="ARBA00022801"/>
    </source>
</evidence>
<dbReference type="EMBL" id="NFLC01000010">
    <property type="protein sequence ID" value="OUQ10359.1"/>
    <property type="molecule type" value="Genomic_DNA"/>
</dbReference>
<reference evidence="4" key="1">
    <citation type="submission" date="2017-04" db="EMBL/GenBank/DDBJ databases">
        <title>Function of individual gut microbiota members based on whole genome sequencing of pure cultures obtained from chicken caecum.</title>
        <authorList>
            <person name="Medvecky M."/>
            <person name="Cejkova D."/>
            <person name="Polansky O."/>
            <person name="Karasova D."/>
            <person name="Kubasova T."/>
            <person name="Cizek A."/>
            <person name="Rychlik I."/>
        </authorList>
    </citation>
    <scope>NUCLEOTIDE SEQUENCE [LARGE SCALE GENOMIC DNA]</scope>
    <source>
        <strain evidence="4">An144</strain>
    </source>
</reference>
<dbReference type="RefSeq" id="WP_087214576.1">
    <property type="nucleotide sequence ID" value="NZ_NFLC01000010.1"/>
</dbReference>
<dbReference type="Proteomes" id="UP000196074">
    <property type="component" value="Unassembled WGS sequence"/>
</dbReference>
<evidence type="ECO:0000313" key="3">
    <source>
        <dbReference type="EMBL" id="OUQ10359.1"/>
    </source>
</evidence>
<dbReference type="Pfam" id="PF20434">
    <property type="entry name" value="BD-FAE"/>
    <property type="match status" value="1"/>
</dbReference>
<dbReference type="GO" id="GO:0016787">
    <property type="term" value="F:hydrolase activity"/>
    <property type="evidence" value="ECO:0007669"/>
    <property type="project" value="UniProtKB-KW"/>
</dbReference>